<dbReference type="PROSITE" id="PS01124">
    <property type="entry name" value="HTH_ARAC_FAMILY_2"/>
    <property type="match status" value="1"/>
</dbReference>
<evidence type="ECO:0000313" key="5">
    <source>
        <dbReference type="Proteomes" id="UP000235778"/>
    </source>
</evidence>
<dbReference type="Pfam" id="PF12833">
    <property type="entry name" value="HTH_18"/>
    <property type="match status" value="1"/>
</dbReference>
<reference evidence="5" key="1">
    <citation type="submission" date="2016-07" db="EMBL/GenBank/DDBJ databases">
        <title>Nontailed viruses are major unrecognized killers of bacteria in the ocean.</title>
        <authorList>
            <person name="Kauffman K."/>
            <person name="Hussain F."/>
            <person name="Yang J."/>
            <person name="Arevalo P."/>
            <person name="Brown J."/>
            <person name="Cutler M."/>
            <person name="Kelly L."/>
            <person name="Polz M.F."/>
        </authorList>
    </citation>
    <scope>NUCLEOTIDE SEQUENCE [LARGE SCALE GENOMIC DNA]</scope>
    <source>
        <strain evidence="5">10N.286.55.C1</strain>
    </source>
</reference>
<dbReference type="InterPro" id="IPR009057">
    <property type="entry name" value="Homeodomain-like_sf"/>
</dbReference>
<comment type="caution">
    <text evidence="4">The sequence shown here is derived from an EMBL/GenBank/DDBJ whole genome shotgun (WGS) entry which is preliminary data.</text>
</comment>
<name>A0A1B9PXJ9_9VIBR</name>
<dbReference type="PANTHER" id="PTHR11019">
    <property type="entry name" value="HTH-TYPE TRANSCRIPTIONAL REGULATOR NIMR"/>
    <property type="match status" value="1"/>
</dbReference>
<proteinExistence type="predicted"/>
<feature type="domain" description="HTH araC/xylS-type" evidence="3">
    <location>
        <begin position="54"/>
        <end position="150"/>
    </location>
</feature>
<evidence type="ECO:0000313" key="4">
    <source>
        <dbReference type="EMBL" id="PME65803.1"/>
    </source>
</evidence>
<evidence type="ECO:0000256" key="2">
    <source>
        <dbReference type="ARBA" id="ARBA00023163"/>
    </source>
</evidence>
<keyword evidence="1" id="KW-0805">Transcription regulation</keyword>
<evidence type="ECO:0000259" key="3">
    <source>
        <dbReference type="PROSITE" id="PS01124"/>
    </source>
</evidence>
<organism evidence="4 5">
    <name type="scientific">Vibrio lentus</name>
    <dbReference type="NCBI Taxonomy" id="136468"/>
    <lineage>
        <taxon>Bacteria</taxon>
        <taxon>Pseudomonadati</taxon>
        <taxon>Pseudomonadota</taxon>
        <taxon>Gammaproteobacteria</taxon>
        <taxon>Vibrionales</taxon>
        <taxon>Vibrionaceae</taxon>
        <taxon>Vibrio</taxon>
    </lineage>
</organism>
<dbReference type="EMBL" id="MCSI01000112">
    <property type="protein sequence ID" value="PME65803.1"/>
    <property type="molecule type" value="Genomic_DNA"/>
</dbReference>
<dbReference type="GO" id="GO:0003700">
    <property type="term" value="F:DNA-binding transcription factor activity"/>
    <property type="evidence" value="ECO:0007669"/>
    <property type="project" value="InterPro"/>
</dbReference>
<dbReference type="Proteomes" id="UP000235778">
    <property type="component" value="Unassembled WGS sequence"/>
</dbReference>
<dbReference type="SMART" id="SM00342">
    <property type="entry name" value="HTH_ARAC"/>
    <property type="match status" value="1"/>
</dbReference>
<dbReference type="Gene3D" id="1.10.10.60">
    <property type="entry name" value="Homeodomain-like"/>
    <property type="match status" value="1"/>
</dbReference>
<dbReference type="SUPFAM" id="SSF46689">
    <property type="entry name" value="Homeodomain-like"/>
    <property type="match status" value="1"/>
</dbReference>
<sequence length="150" mass="16699">MLDVSPIVAQLFSVWENGGPEQKLVTHYVHVLVDQCILCKPTNNPLIAKGGMDRRLLLVIEALSNKPNIKMSISDLSKQTGASVRTLNRLFLSSFKASFRDVRQKVVMGRAEKMMAKGISATDIAFELEYSSLSSFSTAFKEHQKKAPQK</sequence>
<accession>A0A1B9PXJ9</accession>
<evidence type="ECO:0000256" key="1">
    <source>
        <dbReference type="ARBA" id="ARBA00023015"/>
    </source>
</evidence>
<dbReference type="AlphaFoldDB" id="A0A1B9PXJ9"/>
<keyword evidence="2" id="KW-0804">Transcription</keyword>
<protein>
    <submittedName>
        <fullName evidence="4">AraC family transcriptional regulator</fullName>
    </submittedName>
</protein>
<dbReference type="InterPro" id="IPR018060">
    <property type="entry name" value="HTH_AraC"/>
</dbReference>
<dbReference type="GO" id="GO:0043565">
    <property type="term" value="F:sequence-specific DNA binding"/>
    <property type="evidence" value="ECO:0007669"/>
    <property type="project" value="InterPro"/>
</dbReference>
<gene>
    <name evidence="4" type="ORF">BCV30_05840</name>
</gene>
<dbReference type="PANTHER" id="PTHR11019:SF199">
    <property type="entry name" value="HTH-TYPE TRANSCRIPTIONAL REGULATOR NIMR"/>
    <property type="match status" value="1"/>
</dbReference>